<feature type="domain" description="F-box" evidence="1">
    <location>
        <begin position="6"/>
        <end position="46"/>
    </location>
</feature>
<dbReference type="InterPro" id="IPR001810">
    <property type="entry name" value="F-box_dom"/>
</dbReference>
<dbReference type="SMART" id="SM00256">
    <property type="entry name" value="FBOX"/>
    <property type="match status" value="1"/>
</dbReference>
<dbReference type="Proteomes" id="UP000249390">
    <property type="component" value="Unassembled WGS sequence"/>
</dbReference>
<organism evidence="2 3">
    <name type="scientific">Cuscuta australis</name>
    <dbReference type="NCBI Taxonomy" id="267555"/>
    <lineage>
        <taxon>Eukaryota</taxon>
        <taxon>Viridiplantae</taxon>
        <taxon>Streptophyta</taxon>
        <taxon>Embryophyta</taxon>
        <taxon>Tracheophyta</taxon>
        <taxon>Spermatophyta</taxon>
        <taxon>Magnoliopsida</taxon>
        <taxon>eudicotyledons</taxon>
        <taxon>Gunneridae</taxon>
        <taxon>Pentapetalae</taxon>
        <taxon>asterids</taxon>
        <taxon>lamiids</taxon>
        <taxon>Solanales</taxon>
        <taxon>Convolvulaceae</taxon>
        <taxon>Cuscuteae</taxon>
        <taxon>Cuscuta</taxon>
        <taxon>Cuscuta subgen. Grammica</taxon>
        <taxon>Cuscuta sect. Cleistogrammica</taxon>
    </lineage>
</organism>
<dbReference type="PANTHER" id="PTHR31672">
    <property type="entry name" value="BNACNNG10540D PROTEIN"/>
    <property type="match status" value="1"/>
</dbReference>
<dbReference type="NCBIfam" id="TIGR01640">
    <property type="entry name" value="F_box_assoc_1"/>
    <property type="match status" value="1"/>
</dbReference>
<evidence type="ECO:0000313" key="3">
    <source>
        <dbReference type="Proteomes" id="UP000249390"/>
    </source>
</evidence>
<comment type="caution">
    <text evidence="2">The sequence shown here is derived from an EMBL/GenBank/DDBJ whole genome shotgun (WGS) entry which is preliminary data.</text>
</comment>
<evidence type="ECO:0000313" key="2">
    <source>
        <dbReference type="EMBL" id="RAL51775.1"/>
    </source>
</evidence>
<proteinExistence type="predicted"/>
<reference evidence="2 3" key="1">
    <citation type="submission" date="2018-06" db="EMBL/GenBank/DDBJ databases">
        <title>The Genome of Cuscuta australis (Dodder) Provides Insight into the Evolution of Plant Parasitism.</title>
        <authorList>
            <person name="Liu H."/>
        </authorList>
    </citation>
    <scope>NUCLEOTIDE SEQUENCE [LARGE SCALE GENOMIC DNA]</scope>
    <source>
        <strain evidence="3">cv. Yunnan</strain>
        <tissue evidence="2">Vines</tissue>
    </source>
</reference>
<dbReference type="Gene3D" id="1.20.1280.50">
    <property type="match status" value="1"/>
</dbReference>
<dbReference type="AlphaFoldDB" id="A0A328E1C2"/>
<accession>A0A328E1C2</accession>
<dbReference type="InterPro" id="IPR036047">
    <property type="entry name" value="F-box-like_dom_sf"/>
</dbReference>
<evidence type="ECO:0000259" key="1">
    <source>
        <dbReference type="SMART" id="SM00256"/>
    </source>
</evidence>
<dbReference type="InterPro" id="IPR017451">
    <property type="entry name" value="F-box-assoc_interact_dom"/>
</dbReference>
<dbReference type="InterPro" id="IPR006527">
    <property type="entry name" value="F-box-assoc_dom_typ1"/>
</dbReference>
<dbReference type="PANTHER" id="PTHR31672:SF13">
    <property type="entry name" value="F-BOX PROTEIN CPR30-LIKE"/>
    <property type="match status" value="1"/>
</dbReference>
<dbReference type="Pfam" id="PF00646">
    <property type="entry name" value="F-box"/>
    <property type="match status" value="1"/>
</dbReference>
<protein>
    <recommendedName>
        <fullName evidence="1">F-box domain-containing protein</fullName>
    </recommendedName>
</protein>
<name>A0A328E1C2_9ASTE</name>
<dbReference type="SUPFAM" id="SSF81383">
    <property type="entry name" value="F-box domain"/>
    <property type="match status" value="1"/>
</dbReference>
<dbReference type="InterPro" id="IPR050796">
    <property type="entry name" value="SCF_F-box_component"/>
</dbReference>
<sequence length="388" mass="44722">MEGCPLSTEILIEIFARLPVNSLLRFKCVCKFMYSMIKHDHHFHNKHYEISRAKTDCVIFERDCEDSPSRFSCGALFSSVYRDSDSGEIGCADLNMPSPFVRFVKCADGVLCLVLDRFSSSERFFDFLIWNPSTRETKALPSIKTPEDYPMKLDFTFGFGFSNEMVGKVVVVWSSTDQSPDTRETILVCNQVGDSWRWRQIESFPHIQDEFCVDNSADFYLGGKYYWCLLMYPDQKPAKEYLLWFDIGDEVFGLVGLPDKPLGGGYGNWGRKCVWTGDGIIALICHRENLWEVWFLKESNDNNNSNNVGWHKEATFDISRKWIEWFPMKIWNLKRDLLISGWCLDDCGGITKFLVSIDLVTREKRVIDNICAHSGVCVAVYSESLKLL</sequence>
<keyword evidence="3" id="KW-1185">Reference proteome</keyword>
<gene>
    <name evidence="2" type="ORF">DM860_010493</name>
</gene>
<dbReference type="EMBL" id="NQVE01000046">
    <property type="protein sequence ID" value="RAL51775.1"/>
    <property type="molecule type" value="Genomic_DNA"/>
</dbReference>
<dbReference type="Pfam" id="PF07734">
    <property type="entry name" value="FBA_1"/>
    <property type="match status" value="1"/>
</dbReference>